<accession>A0A3Q2YB60</accession>
<dbReference type="PROSITE" id="PS51703">
    <property type="entry name" value="DZF"/>
    <property type="match status" value="1"/>
</dbReference>
<dbReference type="Gene3D" id="3.30.460.10">
    <property type="entry name" value="Beta Polymerase, domain 2"/>
    <property type="match status" value="1"/>
</dbReference>
<evidence type="ECO:0000313" key="3">
    <source>
        <dbReference type="Proteomes" id="UP000264820"/>
    </source>
</evidence>
<dbReference type="InterPro" id="IPR043519">
    <property type="entry name" value="NT_sf"/>
</dbReference>
<reference evidence="2" key="1">
    <citation type="submission" date="2025-08" db="UniProtKB">
        <authorList>
            <consortium name="Ensembl"/>
        </authorList>
    </citation>
    <scope>IDENTIFICATION</scope>
</reference>
<dbReference type="GO" id="GO:0071011">
    <property type="term" value="C:precatalytic spliceosome"/>
    <property type="evidence" value="ECO:0007669"/>
    <property type="project" value="TreeGrafter"/>
</dbReference>
<dbReference type="GO" id="GO:0003727">
    <property type="term" value="F:single-stranded RNA binding"/>
    <property type="evidence" value="ECO:0007669"/>
    <property type="project" value="TreeGrafter"/>
</dbReference>
<keyword evidence="3" id="KW-1185">Reference proteome</keyword>
<dbReference type="PANTHER" id="PTHR45762">
    <property type="entry name" value="ZINC FINGER RNA-BINDING PROTEIN"/>
    <property type="match status" value="1"/>
</dbReference>
<evidence type="ECO:0000259" key="1">
    <source>
        <dbReference type="PROSITE" id="PS51703"/>
    </source>
</evidence>
<dbReference type="OMA" id="RMWIVIS"/>
<dbReference type="Proteomes" id="UP000264820">
    <property type="component" value="Unplaced"/>
</dbReference>
<organism evidence="2 3">
    <name type="scientific">Hippocampus comes</name>
    <name type="common">Tiger tail seahorse</name>
    <dbReference type="NCBI Taxonomy" id="109280"/>
    <lineage>
        <taxon>Eukaryota</taxon>
        <taxon>Metazoa</taxon>
        <taxon>Chordata</taxon>
        <taxon>Craniata</taxon>
        <taxon>Vertebrata</taxon>
        <taxon>Euteleostomi</taxon>
        <taxon>Actinopterygii</taxon>
        <taxon>Neopterygii</taxon>
        <taxon>Teleostei</taxon>
        <taxon>Neoteleostei</taxon>
        <taxon>Acanthomorphata</taxon>
        <taxon>Syngnathiaria</taxon>
        <taxon>Syngnathiformes</taxon>
        <taxon>Syngnathoidei</taxon>
        <taxon>Syngnathidae</taxon>
        <taxon>Hippocampus</taxon>
    </lineage>
</organism>
<dbReference type="Pfam" id="PF07528">
    <property type="entry name" value="DZF_N"/>
    <property type="match status" value="1"/>
</dbReference>
<dbReference type="GO" id="GO:0003725">
    <property type="term" value="F:double-stranded RNA binding"/>
    <property type="evidence" value="ECO:0007669"/>
    <property type="project" value="TreeGrafter"/>
</dbReference>
<evidence type="ECO:0000313" key="2">
    <source>
        <dbReference type="Ensembl" id="ENSHCOP00000015031.1"/>
    </source>
</evidence>
<dbReference type="FunFam" id="3.30.460.10:FF:000011">
    <property type="entry name" value="interleukin enhancer-binding factor 3 isoform X1"/>
    <property type="match status" value="1"/>
</dbReference>
<dbReference type="AlphaFoldDB" id="A0A3Q2YB60"/>
<sequence>MAARWDEHQAYDELLHWDNLIQQGHRLLPHEFDRYTSKICFDVICPFFSVKDYCDKILRMWIVISIHSGPNDRRVMAKHSEIYPSAEELDAVQTIVSHVECALKALSEKMDSSDKGTKETKSAHAENRVMHGIMRVGLLAKGLLLKGDLNLELVLLCLNKPTITLLNQVAESLLDHLEVQQQRHG</sequence>
<reference evidence="2" key="2">
    <citation type="submission" date="2025-09" db="UniProtKB">
        <authorList>
            <consortium name="Ensembl"/>
        </authorList>
    </citation>
    <scope>IDENTIFICATION</scope>
</reference>
<proteinExistence type="predicted"/>
<dbReference type="InterPro" id="IPR006561">
    <property type="entry name" value="DZF_dom"/>
</dbReference>
<dbReference type="InterPro" id="IPR049401">
    <property type="entry name" value="DZF_dom_N"/>
</dbReference>
<dbReference type="PANTHER" id="PTHR45762:SF4">
    <property type="entry name" value="INTERLEUKIN ENHANCER-BINDING FACTOR 3"/>
    <property type="match status" value="1"/>
</dbReference>
<feature type="domain" description="DZF" evidence="1">
    <location>
        <begin position="59"/>
        <end position="185"/>
    </location>
</feature>
<dbReference type="GeneTree" id="ENSGT00940000162148"/>
<dbReference type="STRING" id="109280.ENSHCOP00000015031"/>
<name>A0A3Q2YB60_HIPCM</name>
<protein>
    <recommendedName>
        <fullName evidence="1">DZF domain-containing protein</fullName>
    </recommendedName>
</protein>
<dbReference type="Ensembl" id="ENSHCOT00000022826.1">
    <property type="protein sequence ID" value="ENSHCOP00000015031.1"/>
    <property type="gene ID" value="ENSHCOG00000018559.1"/>
</dbReference>